<dbReference type="Proteomes" id="UP000009220">
    <property type="component" value="Chromosome"/>
</dbReference>
<dbReference type="HOGENOM" id="CLU_1324811_0_0_6"/>
<protein>
    <recommendedName>
        <fullName evidence="3">DUF3990 domain-containing protein</fullName>
    </recommendedName>
</protein>
<accession>G0JPC7</accession>
<evidence type="ECO:0000313" key="1">
    <source>
        <dbReference type="EMBL" id="AEM47358.1"/>
    </source>
</evidence>
<dbReference type="SUPFAM" id="SSF56399">
    <property type="entry name" value="ADP-ribosylation"/>
    <property type="match status" value="1"/>
</dbReference>
<dbReference type="AlphaFoldDB" id="G0JPC7"/>
<name>G0JPC7_9PROT</name>
<sequence>MTDKPNWSLYQNRPSFALGFHGTDEHVAAGVISGGVHLTRSENTYDWLGSGIYFWDSDPQRALEWAQHGHAQGAINDPGLVGAILDLGICLDLTTRIALDEVARAYDLLTSTYASSGNMPPVNSGGPDLLKRALDCEVIEALHGYRHQRGLPPYDSVRAPFLEDSPLYPGAGFRVRNHIQIAVRNIACIKGYFRPIQNASP</sequence>
<proteinExistence type="predicted"/>
<evidence type="ECO:0000313" key="2">
    <source>
        <dbReference type="Proteomes" id="UP000009220"/>
    </source>
</evidence>
<evidence type="ECO:0008006" key="3">
    <source>
        <dbReference type="Google" id="ProtNLM"/>
    </source>
</evidence>
<dbReference type="KEGG" id="afi:Acife_1201"/>
<dbReference type="eggNOG" id="ENOG5031FT7">
    <property type="taxonomic scope" value="Bacteria"/>
</dbReference>
<gene>
    <name evidence="1" type="ORF">Acife_1201</name>
</gene>
<dbReference type="EMBL" id="CP002985">
    <property type="protein sequence ID" value="AEM47358.1"/>
    <property type="molecule type" value="Genomic_DNA"/>
</dbReference>
<organism evidence="1 2">
    <name type="scientific">Acidithiobacillus ferrivorans SS3</name>
    <dbReference type="NCBI Taxonomy" id="743299"/>
    <lineage>
        <taxon>Bacteria</taxon>
        <taxon>Pseudomonadati</taxon>
        <taxon>Pseudomonadota</taxon>
        <taxon>Acidithiobacillia</taxon>
        <taxon>Acidithiobacillales</taxon>
        <taxon>Acidithiobacillaceae</taxon>
        <taxon>Acidithiobacillus</taxon>
    </lineage>
</organism>
<reference evidence="1 2" key="1">
    <citation type="journal article" date="2011" name="J. Bacteriol.">
        <title>Draft genome of the psychrotolerant acidophile Acidithiobacillus ferrivorans SS3.</title>
        <authorList>
            <person name="Liljeqvist M."/>
            <person name="Valdes J."/>
            <person name="Holmes D.S."/>
            <person name="Dopson M."/>
        </authorList>
    </citation>
    <scope>NUCLEOTIDE SEQUENCE [LARGE SCALE GENOMIC DNA]</scope>
    <source>
        <strain evidence="1 2">SS3</strain>
    </source>
</reference>
<dbReference type="RefSeq" id="WP_014028615.1">
    <property type="nucleotide sequence ID" value="NC_015942.1"/>
</dbReference>